<dbReference type="PROSITE" id="PS51746">
    <property type="entry name" value="PPM_2"/>
    <property type="match status" value="1"/>
</dbReference>
<evidence type="ECO:0000256" key="1">
    <source>
        <dbReference type="SAM" id="Phobius"/>
    </source>
</evidence>
<keyword evidence="4" id="KW-1185">Reference proteome</keyword>
<dbReference type="Pfam" id="PF13672">
    <property type="entry name" value="PP2C_2"/>
    <property type="match status" value="1"/>
</dbReference>
<feature type="domain" description="PPM-type phosphatase" evidence="2">
    <location>
        <begin position="5"/>
        <end position="238"/>
    </location>
</feature>
<dbReference type="PANTHER" id="PTHR47992">
    <property type="entry name" value="PROTEIN PHOSPHATASE"/>
    <property type="match status" value="1"/>
</dbReference>
<dbReference type="GO" id="GO:0004722">
    <property type="term" value="F:protein serine/threonine phosphatase activity"/>
    <property type="evidence" value="ECO:0007669"/>
    <property type="project" value="UniProtKB-EC"/>
</dbReference>
<proteinExistence type="predicted"/>
<dbReference type="RefSeq" id="WP_290262688.1">
    <property type="nucleotide sequence ID" value="NZ_JAUFQG010000004.1"/>
</dbReference>
<evidence type="ECO:0000259" key="2">
    <source>
        <dbReference type="PROSITE" id="PS51746"/>
    </source>
</evidence>
<dbReference type="InterPro" id="IPR001932">
    <property type="entry name" value="PPM-type_phosphatase-like_dom"/>
</dbReference>
<protein>
    <submittedName>
        <fullName evidence="3">PP2C family protein-serine/threonine phosphatase</fullName>
        <ecNumber evidence="3">3.1.3.16</ecNumber>
    </submittedName>
</protein>
<dbReference type="SUPFAM" id="SSF81606">
    <property type="entry name" value="PP2C-like"/>
    <property type="match status" value="1"/>
</dbReference>
<name>A0ABV8VA91_9GAMM</name>
<evidence type="ECO:0000313" key="3">
    <source>
        <dbReference type="EMBL" id="MFC4364120.1"/>
    </source>
</evidence>
<dbReference type="Gene3D" id="3.60.40.10">
    <property type="entry name" value="PPM-type phosphatase domain"/>
    <property type="match status" value="1"/>
</dbReference>
<comment type="caution">
    <text evidence="3">The sequence shown here is derived from an EMBL/GenBank/DDBJ whole genome shotgun (WGS) entry which is preliminary data.</text>
</comment>
<organism evidence="3 4">
    <name type="scientific">Simiduia curdlanivorans</name>
    <dbReference type="NCBI Taxonomy" id="1492769"/>
    <lineage>
        <taxon>Bacteria</taxon>
        <taxon>Pseudomonadati</taxon>
        <taxon>Pseudomonadota</taxon>
        <taxon>Gammaproteobacteria</taxon>
        <taxon>Cellvibrionales</taxon>
        <taxon>Cellvibrionaceae</taxon>
        <taxon>Simiduia</taxon>
    </lineage>
</organism>
<dbReference type="SMART" id="SM00331">
    <property type="entry name" value="PP2C_SIG"/>
    <property type="match status" value="1"/>
</dbReference>
<keyword evidence="1" id="KW-0812">Transmembrane</keyword>
<dbReference type="EC" id="3.1.3.16" evidence="3"/>
<dbReference type="SMART" id="SM00332">
    <property type="entry name" value="PP2Cc"/>
    <property type="match status" value="1"/>
</dbReference>
<keyword evidence="1" id="KW-1133">Transmembrane helix</keyword>
<accession>A0ABV8VA91</accession>
<reference evidence="4" key="1">
    <citation type="journal article" date="2019" name="Int. J. Syst. Evol. Microbiol.">
        <title>The Global Catalogue of Microorganisms (GCM) 10K type strain sequencing project: providing services to taxonomists for standard genome sequencing and annotation.</title>
        <authorList>
            <consortium name="The Broad Institute Genomics Platform"/>
            <consortium name="The Broad Institute Genome Sequencing Center for Infectious Disease"/>
            <person name="Wu L."/>
            <person name="Ma J."/>
        </authorList>
    </citation>
    <scope>NUCLEOTIDE SEQUENCE [LARGE SCALE GENOMIC DNA]</scope>
    <source>
        <strain evidence="4">CECT 8570</strain>
    </source>
</reference>
<evidence type="ECO:0000313" key="4">
    <source>
        <dbReference type="Proteomes" id="UP001595840"/>
    </source>
</evidence>
<dbReference type="CDD" id="cd00143">
    <property type="entry name" value="PP2Cc"/>
    <property type="match status" value="1"/>
</dbReference>
<dbReference type="Proteomes" id="UP001595840">
    <property type="component" value="Unassembled WGS sequence"/>
</dbReference>
<dbReference type="InterPro" id="IPR036457">
    <property type="entry name" value="PPM-type-like_dom_sf"/>
</dbReference>
<keyword evidence="1" id="KW-0472">Membrane</keyword>
<dbReference type="EMBL" id="JBHSCX010000021">
    <property type="protein sequence ID" value="MFC4364120.1"/>
    <property type="molecule type" value="Genomic_DNA"/>
</dbReference>
<dbReference type="InterPro" id="IPR015655">
    <property type="entry name" value="PP2C"/>
</dbReference>
<keyword evidence="3" id="KW-0378">Hydrolase</keyword>
<feature type="transmembrane region" description="Helical" evidence="1">
    <location>
        <begin position="264"/>
        <end position="282"/>
    </location>
</feature>
<sequence length="283" mass="30990">MPPLNYSAATDKGMCRDNNEDTYFASPDIGVWLVADGMGGHEAGEVASAIVRDSIKQQVAINVPLTTSVEFAHSAILDAVKQGIGAPGMGSTVVALKSRNTEYEIVWVGDSRAYLWTFHDEGGSLEQLTLDHSYVQMLVDTGAISQTEVENHPDKNVITQCLGSLELRQVRVDQVHGTWEKHQWVLLCSDGLSDELDDESLARVLCESRSPKEAVSKLLQAALDNGGNDNVTLQIIESPLSKRYFYTSITDWLPELTGQSGIDFTLYSLALASFGLLCFWIFG</sequence>
<gene>
    <name evidence="3" type="ORF">ACFOX3_17520</name>
</gene>